<dbReference type="SUPFAM" id="SSF55194">
    <property type="entry name" value="Ribosome recycling factor, RRF"/>
    <property type="match status" value="1"/>
</dbReference>
<dbReference type="InterPro" id="IPR023584">
    <property type="entry name" value="Ribosome_recyc_fac_dom"/>
</dbReference>
<evidence type="ECO:0000256" key="1">
    <source>
        <dbReference type="ARBA" id="ARBA00005912"/>
    </source>
</evidence>
<dbReference type="PANTHER" id="PTHR20982">
    <property type="entry name" value="RIBOSOME RECYCLING FACTOR"/>
    <property type="match status" value="1"/>
</dbReference>
<evidence type="ECO:0000259" key="4">
    <source>
        <dbReference type="Pfam" id="PF01765"/>
    </source>
</evidence>
<dbReference type="Proteomes" id="UP000034325">
    <property type="component" value="Unassembled WGS sequence"/>
</dbReference>
<dbReference type="Gene3D" id="1.10.132.20">
    <property type="entry name" value="Ribosome-recycling factor"/>
    <property type="match status" value="1"/>
</dbReference>
<dbReference type="InterPro" id="IPR036191">
    <property type="entry name" value="RRF_sf"/>
</dbReference>
<dbReference type="PATRIC" id="fig|1618549.4.peg.184"/>
<sequence length="184" mass="20883">MNEDDIRRRMQQVLDLVTSDIASIRTGRATPALVEDLVVGVYGGQQKLKIQELATISAPDTQSLVIEPWDKSIVGEIRQGILAANVGLNPSIDGQFIRISLPPLTSEDRENYVRLLHTKLENGRIMIRQIRGDAMHDIKESFEKKELSEDEKFGQEKHLQEVTDEHIEKIDKTGKTKEEELLQI</sequence>
<accession>A0A0G0M5X7</accession>
<dbReference type="AlphaFoldDB" id="A0A0G0M5X7"/>
<dbReference type="PANTHER" id="PTHR20982:SF3">
    <property type="entry name" value="MITOCHONDRIAL RIBOSOME RECYCLING FACTOR PSEUDO 1"/>
    <property type="match status" value="1"/>
</dbReference>
<gene>
    <name evidence="5" type="ORF">UT23_C0002G0097</name>
</gene>
<dbReference type="NCBIfam" id="TIGR00496">
    <property type="entry name" value="frr"/>
    <property type="match status" value="1"/>
</dbReference>
<organism evidence="5 6">
    <name type="scientific">Candidatus Woesebacteria bacterium GW2011_GWA1_39_12</name>
    <dbReference type="NCBI Taxonomy" id="1618549"/>
    <lineage>
        <taxon>Bacteria</taxon>
        <taxon>Candidatus Woeseibacteriota</taxon>
    </lineage>
</organism>
<name>A0A0G0M5X7_9BACT</name>
<comment type="caution">
    <text evidence="5">The sequence shown here is derived from an EMBL/GenBank/DDBJ whole genome shotgun (WGS) entry which is preliminary data.</text>
</comment>
<comment type="similarity">
    <text evidence="1">Belongs to the RRF family.</text>
</comment>
<reference evidence="5 6" key="1">
    <citation type="journal article" date="2015" name="Nature">
        <title>rRNA introns, odd ribosomes, and small enigmatic genomes across a large radiation of phyla.</title>
        <authorList>
            <person name="Brown C.T."/>
            <person name="Hug L.A."/>
            <person name="Thomas B.C."/>
            <person name="Sharon I."/>
            <person name="Castelle C.J."/>
            <person name="Singh A."/>
            <person name="Wilkins M.J."/>
            <person name="Williams K.H."/>
            <person name="Banfield J.F."/>
        </authorList>
    </citation>
    <scope>NUCLEOTIDE SEQUENCE [LARGE SCALE GENOMIC DNA]</scope>
</reference>
<dbReference type="FunFam" id="3.30.1360.40:FF:000001">
    <property type="entry name" value="Ribosome-recycling factor"/>
    <property type="match status" value="1"/>
</dbReference>
<protein>
    <submittedName>
        <fullName evidence="5">Ribosome-recycling factor</fullName>
    </submittedName>
</protein>
<evidence type="ECO:0000313" key="5">
    <source>
        <dbReference type="EMBL" id="KKQ98597.1"/>
    </source>
</evidence>
<dbReference type="EMBL" id="LBWA01000002">
    <property type="protein sequence ID" value="KKQ98597.1"/>
    <property type="molecule type" value="Genomic_DNA"/>
</dbReference>
<dbReference type="GO" id="GO:0043023">
    <property type="term" value="F:ribosomal large subunit binding"/>
    <property type="evidence" value="ECO:0007669"/>
    <property type="project" value="TreeGrafter"/>
</dbReference>
<feature type="region of interest" description="Disordered" evidence="3">
    <location>
        <begin position="145"/>
        <end position="184"/>
    </location>
</feature>
<dbReference type="Gene3D" id="3.30.1360.40">
    <property type="match status" value="1"/>
</dbReference>
<evidence type="ECO:0000256" key="2">
    <source>
        <dbReference type="ARBA" id="ARBA00022917"/>
    </source>
</evidence>
<dbReference type="Pfam" id="PF01765">
    <property type="entry name" value="RRF"/>
    <property type="match status" value="1"/>
</dbReference>
<evidence type="ECO:0000256" key="3">
    <source>
        <dbReference type="SAM" id="MobiDB-lite"/>
    </source>
</evidence>
<evidence type="ECO:0000313" key="6">
    <source>
        <dbReference type="Proteomes" id="UP000034325"/>
    </source>
</evidence>
<proteinExistence type="inferred from homology"/>
<dbReference type="InterPro" id="IPR002661">
    <property type="entry name" value="Ribosome_recyc_fac"/>
</dbReference>
<feature type="domain" description="Ribosome recycling factor" evidence="4">
    <location>
        <begin position="19"/>
        <end position="182"/>
    </location>
</feature>
<keyword evidence="2" id="KW-0648">Protein biosynthesis</keyword>
<dbReference type="GO" id="GO:0006412">
    <property type="term" value="P:translation"/>
    <property type="evidence" value="ECO:0007669"/>
    <property type="project" value="UniProtKB-KW"/>
</dbReference>